<gene>
    <name evidence="2" type="ORF">NDN08_005594</name>
</gene>
<dbReference type="EMBL" id="JAMWBK010000001">
    <property type="protein sequence ID" value="KAJ8908892.1"/>
    <property type="molecule type" value="Genomic_DNA"/>
</dbReference>
<dbReference type="Proteomes" id="UP001157974">
    <property type="component" value="Unassembled WGS sequence"/>
</dbReference>
<feature type="transmembrane region" description="Helical" evidence="1">
    <location>
        <begin position="454"/>
        <end position="473"/>
    </location>
</feature>
<accession>A0AAV8V4Y5</accession>
<evidence type="ECO:0000256" key="1">
    <source>
        <dbReference type="SAM" id="Phobius"/>
    </source>
</evidence>
<keyword evidence="1" id="KW-0472">Membrane</keyword>
<comment type="caution">
    <text evidence="2">The sequence shown here is derived from an EMBL/GenBank/DDBJ whole genome shotgun (WGS) entry which is preliminary data.</text>
</comment>
<sequence length="608" mass="68694">MCAAPNSEDELWEARLRLAKIAADVYYNNDNPRTTTQEHALLHRVYTEIYELAIRKLNNGRGNEALSDNVQRLYLELLCTYNKEYSFNPNGDEIEDAERDYQGLMLNENQRKAIHLLAVNLSFSADRFKHLENPFPPEGLPLGTYETIKLVILYPITRKGHWIDDHGVGARDMIPNRDKWKKVASYATSELKANVSGPDGIADSMLKSLQDENERHLPAPGRIQGLENLAQELLGTYKMEITKFSDEARSTLEKQITDFLILLTKLKEDQRMNEDGPKSVLEKVLPSFYGVSVDSKLKIQSVTTHNFGTSVGYPEALLAAKNDRGLVIYNDGEIYWTDNLLRPIKGKSTNEAEGQEKKKTWMQRLKESALRLLGQKTEIEIPTSEEQSAIHDPDFTIDGGTVKEQKGQLYMVVPCDWKRILVVVYVIASFVLSILAAALNWGERSNAFEKLLDFFALLAAMNILMWIPFKFYYGMSEMARYIFLGELLTTSWEVYEAWYAMHQGGNAYRALAAGTNFTTISQKNSAFVDRSRFGSINITSARGRDLRNILYVGSTTAINVRNKKVFNVTMTEETVYLSPSSAKTVIVCPEDVDDKIIASAFVGGTVDC</sequence>
<keyword evidence="3" id="KW-1185">Reference proteome</keyword>
<protein>
    <submittedName>
        <fullName evidence="2">Uncharacterized protein</fullName>
    </submittedName>
</protein>
<name>A0AAV8V4Y5_9RHOD</name>
<keyword evidence="1" id="KW-0812">Transmembrane</keyword>
<proteinExistence type="predicted"/>
<reference evidence="2 3" key="1">
    <citation type="journal article" date="2023" name="Nat. Commun.">
        <title>Origin of minicircular mitochondrial genomes in red algae.</title>
        <authorList>
            <person name="Lee Y."/>
            <person name="Cho C.H."/>
            <person name="Lee Y.M."/>
            <person name="Park S.I."/>
            <person name="Yang J.H."/>
            <person name="West J.A."/>
            <person name="Bhattacharya D."/>
            <person name="Yoon H.S."/>
        </authorList>
    </citation>
    <scope>NUCLEOTIDE SEQUENCE [LARGE SCALE GENOMIC DNA]</scope>
    <source>
        <strain evidence="2 3">CCMP1338</strain>
        <tissue evidence="2">Whole cell</tissue>
    </source>
</reference>
<evidence type="ECO:0000313" key="2">
    <source>
        <dbReference type="EMBL" id="KAJ8908892.1"/>
    </source>
</evidence>
<feature type="transmembrane region" description="Helical" evidence="1">
    <location>
        <begin position="420"/>
        <end position="442"/>
    </location>
</feature>
<organism evidence="2 3">
    <name type="scientific">Rhodosorus marinus</name>
    <dbReference type="NCBI Taxonomy" id="101924"/>
    <lineage>
        <taxon>Eukaryota</taxon>
        <taxon>Rhodophyta</taxon>
        <taxon>Stylonematophyceae</taxon>
        <taxon>Stylonematales</taxon>
        <taxon>Stylonemataceae</taxon>
        <taxon>Rhodosorus</taxon>
    </lineage>
</organism>
<dbReference type="AlphaFoldDB" id="A0AAV8V4Y5"/>
<keyword evidence="1" id="KW-1133">Transmembrane helix</keyword>
<evidence type="ECO:0000313" key="3">
    <source>
        <dbReference type="Proteomes" id="UP001157974"/>
    </source>
</evidence>